<dbReference type="AlphaFoldDB" id="A0AAE4U7K5"/>
<keyword evidence="2 8" id="KW-0255">Endonuclease</keyword>
<evidence type="ECO:0000313" key="8">
    <source>
        <dbReference type="EMBL" id="MDV6314700.1"/>
    </source>
</evidence>
<dbReference type="InterPro" id="IPR011335">
    <property type="entry name" value="Restrct_endonuc-II-like"/>
</dbReference>
<name>A0AAE4U7K5_9ACTN</name>
<dbReference type="GO" id="GO:0004519">
    <property type="term" value="F:endonuclease activity"/>
    <property type="evidence" value="ECO:0007669"/>
    <property type="project" value="UniProtKB-KW"/>
</dbReference>
<proteinExistence type="inferred from homology"/>
<keyword evidence="9" id="KW-1185">Reference proteome</keyword>
<evidence type="ECO:0000313" key="9">
    <source>
        <dbReference type="Proteomes" id="UP001185779"/>
    </source>
</evidence>
<dbReference type="InterPro" id="IPR004603">
    <property type="entry name" value="DNA_mismatch_endonuc_vsr"/>
</dbReference>
<evidence type="ECO:0000256" key="5">
    <source>
        <dbReference type="ARBA" id="ARBA00023204"/>
    </source>
</evidence>
<evidence type="ECO:0000256" key="6">
    <source>
        <dbReference type="ARBA" id="ARBA00029466"/>
    </source>
</evidence>
<dbReference type="SUPFAM" id="SSF52980">
    <property type="entry name" value="Restriction endonuclease-like"/>
    <property type="match status" value="1"/>
</dbReference>
<organism evidence="8 10">
    <name type="scientific">Gordonia amicalis</name>
    <dbReference type="NCBI Taxonomy" id="89053"/>
    <lineage>
        <taxon>Bacteria</taxon>
        <taxon>Bacillati</taxon>
        <taxon>Actinomycetota</taxon>
        <taxon>Actinomycetes</taxon>
        <taxon>Mycobacteriales</taxon>
        <taxon>Gordoniaceae</taxon>
        <taxon>Gordonia</taxon>
    </lineage>
</organism>
<comment type="caution">
    <text evidence="8">The sequence shown here is derived from an EMBL/GenBank/DDBJ whole genome shotgun (WGS) entry which is preliminary data.</text>
</comment>
<keyword evidence="3" id="KW-0227">DNA damage</keyword>
<keyword evidence="5" id="KW-0234">DNA repair</keyword>
<evidence type="ECO:0000313" key="10">
    <source>
        <dbReference type="Proteomes" id="UP001185922"/>
    </source>
</evidence>
<evidence type="ECO:0000256" key="3">
    <source>
        <dbReference type="ARBA" id="ARBA00022763"/>
    </source>
</evidence>
<dbReference type="GO" id="GO:0006298">
    <property type="term" value="P:mismatch repair"/>
    <property type="evidence" value="ECO:0007669"/>
    <property type="project" value="InterPro"/>
</dbReference>
<sequence length="140" mass="16572">MNPKPLDEVTRQRMSRQARRDTQVELQVRRRLHAAGHRYRVDYRPDRSIRCRGDIVFTRRKVVVFIDGCFWHGCPLHATQPKNNAAWWRAKLASNIERDRRHSDALRDLGWQVLRFWEHEDPDDICGQIVAVVRTAESSS</sequence>
<protein>
    <submittedName>
        <fullName evidence="8">Very short patch repair endonuclease</fullName>
    </submittedName>
</protein>
<dbReference type="Gene3D" id="3.40.960.10">
    <property type="entry name" value="VSR Endonuclease"/>
    <property type="match status" value="1"/>
</dbReference>
<dbReference type="Proteomes" id="UP001185779">
    <property type="component" value="Unassembled WGS sequence"/>
</dbReference>
<keyword evidence="1" id="KW-0540">Nuclease</keyword>
<dbReference type="EMBL" id="JAWLKH010000047">
    <property type="protein sequence ID" value="MDV6314700.1"/>
    <property type="molecule type" value="Genomic_DNA"/>
</dbReference>
<dbReference type="Proteomes" id="UP001185922">
    <property type="component" value="Unassembled WGS sequence"/>
</dbReference>
<reference evidence="8 9" key="1">
    <citation type="submission" date="2023-10" db="EMBL/GenBank/DDBJ databases">
        <title>Development of a sustainable strategy for remediation of hydrocarbon-contaminated territories based on the waste exchange concept.</title>
        <authorList>
            <person name="Krivoruchko A."/>
        </authorList>
    </citation>
    <scope>NUCLEOTIDE SEQUENCE</scope>
    <source>
        <strain evidence="7 9">IEGM 1266</strain>
        <strain evidence="8">IEGM 1279</strain>
    </source>
</reference>
<gene>
    <name evidence="7" type="ORF">R3P94_08880</name>
    <name evidence="8" type="ORF">R3Q15_22995</name>
</gene>
<dbReference type="GO" id="GO:0016787">
    <property type="term" value="F:hydrolase activity"/>
    <property type="evidence" value="ECO:0007669"/>
    <property type="project" value="UniProtKB-KW"/>
</dbReference>
<evidence type="ECO:0000313" key="7">
    <source>
        <dbReference type="EMBL" id="MDV6307440.1"/>
    </source>
</evidence>
<dbReference type="RefSeq" id="WP_198362463.1">
    <property type="nucleotide sequence ID" value="NZ_JAPWID010000032.1"/>
</dbReference>
<dbReference type="EMBL" id="JAWLKI010000007">
    <property type="protein sequence ID" value="MDV6307440.1"/>
    <property type="molecule type" value="Genomic_DNA"/>
</dbReference>
<evidence type="ECO:0000256" key="1">
    <source>
        <dbReference type="ARBA" id="ARBA00022722"/>
    </source>
</evidence>
<dbReference type="Pfam" id="PF03852">
    <property type="entry name" value="Vsr"/>
    <property type="match status" value="1"/>
</dbReference>
<dbReference type="CDD" id="cd00221">
    <property type="entry name" value="Vsr"/>
    <property type="match status" value="1"/>
</dbReference>
<evidence type="ECO:0000256" key="2">
    <source>
        <dbReference type="ARBA" id="ARBA00022759"/>
    </source>
</evidence>
<keyword evidence="4" id="KW-0378">Hydrolase</keyword>
<evidence type="ECO:0000256" key="4">
    <source>
        <dbReference type="ARBA" id="ARBA00022801"/>
    </source>
</evidence>
<dbReference type="NCBIfam" id="TIGR00632">
    <property type="entry name" value="vsr"/>
    <property type="match status" value="1"/>
</dbReference>
<accession>A0AAE4U7K5</accession>
<comment type="similarity">
    <text evidence="6">Belongs to the Vsr family.</text>
</comment>